<accession>A0A6J7C2U3</accession>
<name>A0A6J7C2U3_9ZZZZ</name>
<evidence type="ECO:0000313" key="1">
    <source>
        <dbReference type="EMBL" id="CAB4851940.1"/>
    </source>
</evidence>
<protein>
    <submittedName>
        <fullName evidence="1">Unannotated protein</fullName>
    </submittedName>
</protein>
<proteinExistence type="predicted"/>
<reference evidence="1" key="1">
    <citation type="submission" date="2020-05" db="EMBL/GenBank/DDBJ databases">
        <authorList>
            <person name="Chiriac C."/>
            <person name="Salcher M."/>
            <person name="Ghai R."/>
            <person name="Kavagutti S V."/>
        </authorList>
    </citation>
    <scope>NUCLEOTIDE SEQUENCE</scope>
</reference>
<organism evidence="1">
    <name type="scientific">freshwater metagenome</name>
    <dbReference type="NCBI Taxonomy" id="449393"/>
    <lineage>
        <taxon>unclassified sequences</taxon>
        <taxon>metagenomes</taxon>
        <taxon>ecological metagenomes</taxon>
    </lineage>
</organism>
<dbReference type="AlphaFoldDB" id="A0A6J7C2U3"/>
<sequence>MTIASPPSANEATTGLRTMASVERIATCGWLMIAIVSTLPEEPLLVMVNVPPEISSGESLRVRARLARSLTSRAMARKRFESAERTTGTNRPS</sequence>
<gene>
    <name evidence="1" type="ORF">UFOPK3267_01817</name>
</gene>
<dbReference type="EMBL" id="CAFBIY010000103">
    <property type="protein sequence ID" value="CAB4851940.1"/>
    <property type="molecule type" value="Genomic_DNA"/>
</dbReference>
<dbReference type="AntiFam" id="ANF00206">
    <property type="entry name" value="Shadow ORF (opposite sucB)"/>
</dbReference>